<accession>A0A7W6D1Q4</accession>
<feature type="domain" description="Exonuclease" evidence="3">
    <location>
        <begin position="14"/>
        <end position="180"/>
    </location>
</feature>
<comment type="function">
    <text evidence="1">DNA polymerase III is a complex, multichain enzyme responsible for most of the replicative synthesis in bacteria. The epsilon subunit contain the editing function and is a proofreading 3'-5' exonuclease.</text>
</comment>
<organism evidence="4 5">
    <name type="scientific">Hansschlegelia beijingensis</name>
    <dbReference type="NCBI Taxonomy" id="1133344"/>
    <lineage>
        <taxon>Bacteria</taxon>
        <taxon>Pseudomonadati</taxon>
        <taxon>Pseudomonadota</taxon>
        <taxon>Alphaproteobacteria</taxon>
        <taxon>Hyphomicrobiales</taxon>
        <taxon>Methylopilaceae</taxon>
        <taxon>Hansschlegelia</taxon>
    </lineage>
</organism>
<protein>
    <submittedName>
        <fullName evidence="4">DNA polymerase III epsilon subunit family exonuclease</fullName>
    </submittedName>
</protein>
<evidence type="ECO:0000313" key="4">
    <source>
        <dbReference type="EMBL" id="MBB3972462.1"/>
    </source>
</evidence>
<keyword evidence="4" id="KW-0269">Exonuclease</keyword>
<dbReference type="SMART" id="SM00479">
    <property type="entry name" value="EXOIII"/>
    <property type="match status" value="1"/>
</dbReference>
<dbReference type="Proteomes" id="UP000528964">
    <property type="component" value="Unassembled WGS sequence"/>
</dbReference>
<evidence type="ECO:0000256" key="2">
    <source>
        <dbReference type="ARBA" id="ARBA00026073"/>
    </source>
</evidence>
<dbReference type="RefSeq" id="WP_183394240.1">
    <property type="nucleotide sequence ID" value="NZ_JACIDR010000001.1"/>
</dbReference>
<name>A0A7W6D1Q4_9HYPH</name>
<evidence type="ECO:0000256" key="1">
    <source>
        <dbReference type="ARBA" id="ARBA00025483"/>
    </source>
</evidence>
<reference evidence="4 5" key="1">
    <citation type="submission" date="2020-08" db="EMBL/GenBank/DDBJ databases">
        <title>Genomic Encyclopedia of Type Strains, Phase IV (KMG-IV): sequencing the most valuable type-strain genomes for metagenomic binning, comparative biology and taxonomic classification.</title>
        <authorList>
            <person name="Goeker M."/>
        </authorList>
    </citation>
    <scope>NUCLEOTIDE SEQUENCE [LARGE SCALE GENOMIC DNA]</scope>
    <source>
        <strain evidence="4 5">DSM 25481</strain>
    </source>
</reference>
<comment type="subunit">
    <text evidence="2">DNA polymerase III contains a core (composed of alpha, epsilon and theta chains) that associates with a tau subunit. This core dimerizes to form the POLIII' complex. PolIII' associates with the gamma complex (composed of gamma, delta, delta', psi and chi chains) and with the beta chain to form the complete DNA polymerase III complex.</text>
</comment>
<dbReference type="GO" id="GO:0003676">
    <property type="term" value="F:nucleic acid binding"/>
    <property type="evidence" value="ECO:0007669"/>
    <property type="project" value="InterPro"/>
</dbReference>
<dbReference type="Gene3D" id="3.30.420.10">
    <property type="entry name" value="Ribonuclease H-like superfamily/Ribonuclease H"/>
    <property type="match status" value="1"/>
</dbReference>
<dbReference type="CDD" id="cd06127">
    <property type="entry name" value="DEDDh"/>
    <property type="match status" value="1"/>
</dbReference>
<dbReference type="AlphaFoldDB" id="A0A7W6D1Q4"/>
<gene>
    <name evidence="4" type="ORF">GGR24_001095</name>
</gene>
<comment type="caution">
    <text evidence="4">The sequence shown here is derived from an EMBL/GenBank/DDBJ whole genome shotgun (WGS) entry which is preliminary data.</text>
</comment>
<dbReference type="FunFam" id="3.30.420.10:FF:000045">
    <property type="entry name" value="3'-5' exonuclease DinG"/>
    <property type="match status" value="1"/>
</dbReference>
<dbReference type="InterPro" id="IPR013520">
    <property type="entry name" value="Ribonucl_H"/>
</dbReference>
<keyword evidence="4" id="KW-0540">Nuclease</keyword>
<dbReference type="GO" id="GO:0045004">
    <property type="term" value="P:DNA replication proofreading"/>
    <property type="evidence" value="ECO:0007669"/>
    <property type="project" value="TreeGrafter"/>
</dbReference>
<dbReference type="GO" id="GO:0008408">
    <property type="term" value="F:3'-5' exonuclease activity"/>
    <property type="evidence" value="ECO:0007669"/>
    <property type="project" value="TreeGrafter"/>
</dbReference>
<evidence type="ECO:0000259" key="3">
    <source>
        <dbReference type="SMART" id="SM00479"/>
    </source>
</evidence>
<dbReference type="GO" id="GO:0005829">
    <property type="term" value="C:cytosol"/>
    <property type="evidence" value="ECO:0007669"/>
    <property type="project" value="TreeGrafter"/>
</dbReference>
<sequence length="180" mass="19601">MSTPLESIAAGETPYVFFDLETTGLTPKRDRIIEIAALRFDRASGQVEAFQTLVKPDRPIPAFVRAMTGLDDAAFAEALEPKEALDKFFAFVGDDPLVAYNIGFDNAFLVAEAERVGLAPPPTTVCAMRFAQSLVKDVPNHRLETVAKALDCPRPRARRAMEDCLTGLIVFEKTLALAGA</sequence>
<keyword evidence="5" id="KW-1185">Reference proteome</keyword>
<proteinExistence type="predicted"/>
<dbReference type="InterPro" id="IPR036397">
    <property type="entry name" value="RNaseH_sf"/>
</dbReference>
<dbReference type="PANTHER" id="PTHR30231:SF41">
    <property type="entry name" value="DNA POLYMERASE III SUBUNIT EPSILON"/>
    <property type="match status" value="1"/>
</dbReference>
<dbReference type="Pfam" id="PF00929">
    <property type="entry name" value="RNase_T"/>
    <property type="match status" value="1"/>
</dbReference>
<keyword evidence="4" id="KW-0378">Hydrolase</keyword>
<dbReference type="EMBL" id="JACIDR010000001">
    <property type="protein sequence ID" value="MBB3972462.1"/>
    <property type="molecule type" value="Genomic_DNA"/>
</dbReference>
<dbReference type="PANTHER" id="PTHR30231">
    <property type="entry name" value="DNA POLYMERASE III SUBUNIT EPSILON"/>
    <property type="match status" value="1"/>
</dbReference>
<dbReference type="InterPro" id="IPR012337">
    <property type="entry name" value="RNaseH-like_sf"/>
</dbReference>
<evidence type="ECO:0000313" key="5">
    <source>
        <dbReference type="Proteomes" id="UP000528964"/>
    </source>
</evidence>
<dbReference type="SUPFAM" id="SSF53098">
    <property type="entry name" value="Ribonuclease H-like"/>
    <property type="match status" value="1"/>
</dbReference>